<dbReference type="Proteomes" id="UP000013097">
    <property type="component" value="Unassembled WGS sequence"/>
</dbReference>
<gene>
    <name evidence="1" type="ORF">HMPREF1092_00316</name>
</gene>
<dbReference type="HOGENOM" id="CLU_188233_0_0_9"/>
<dbReference type="RefSeq" id="WP_002596820.1">
    <property type="nucleotide sequence ID" value="NZ_CAUWHC010000003.1"/>
</dbReference>
<keyword evidence="2" id="KW-1185">Reference proteome</keyword>
<sequence length="61" mass="7119">MKSKKKNVYTPEIRTAYDPTDEELTNAYESEYKTKGTNPVEDPIAVNNISYSEFDYTEEPY</sequence>
<accession>N9WJS2</accession>
<evidence type="ECO:0000313" key="1">
    <source>
        <dbReference type="EMBL" id="ENZ03130.1"/>
    </source>
</evidence>
<dbReference type="AlphaFoldDB" id="N9WJS2"/>
<organism evidence="1 2">
    <name type="scientific">Clostridium thermobutyricum</name>
    <dbReference type="NCBI Taxonomy" id="29372"/>
    <lineage>
        <taxon>Bacteria</taxon>
        <taxon>Bacillati</taxon>
        <taxon>Bacillota</taxon>
        <taxon>Clostridia</taxon>
        <taxon>Eubacteriales</taxon>
        <taxon>Clostridiaceae</taxon>
        <taxon>Clostridium</taxon>
    </lineage>
</organism>
<evidence type="ECO:0000313" key="2">
    <source>
        <dbReference type="Proteomes" id="UP000013097"/>
    </source>
</evidence>
<comment type="caution">
    <text evidence="1">The sequence shown here is derived from an EMBL/GenBank/DDBJ whole genome shotgun (WGS) entry which is preliminary data.</text>
</comment>
<name>N9WJS2_9CLOT</name>
<protein>
    <submittedName>
        <fullName evidence="1">Uncharacterized protein</fullName>
    </submittedName>
</protein>
<reference evidence="1 2" key="1">
    <citation type="submission" date="2013-01" db="EMBL/GenBank/DDBJ databases">
        <title>The Genome Sequence of Clostridium colicanis 209318.</title>
        <authorList>
            <consortium name="The Broad Institute Genome Sequencing Platform"/>
            <person name="Earl A."/>
            <person name="Ward D."/>
            <person name="Feldgarden M."/>
            <person name="Gevers D."/>
            <person name="Courvalin P."/>
            <person name="Lambert T."/>
            <person name="Walker B."/>
            <person name="Young S.K."/>
            <person name="Zeng Q."/>
            <person name="Gargeya S."/>
            <person name="Fitzgerald M."/>
            <person name="Haas B."/>
            <person name="Abouelleil A."/>
            <person name="Alvarado L."/>
            <person name="Arachchi H.M."/>
            <person name="Berlin A.M."/>
            <person name="Chapman S.B."/>
            <person name="Dewar J."/>
            <person name="Goldberg J."/>
            <person name="Griggs A."/>
            <person name="Gujja S."/>
            <person name="Hansen M."/>
            <person name="Howarth C."/>
            <person name="Imamovic A."/>
            <person name="Larimer J."/>
            <person name="McCowan C."/>
            <person name="Murphy C."/>
            <person name="Neiman D."/>
            <person name="Pearson M."/>
            <person name="Priest M."/>
            <person name="Roberts A."/>
            <person name="Saif S."/>
            <person name="Shea T."/>
            <person name="Sisk P."/>
            <person name="Sykes S."/>
            <person name="Wortman J."/>
            <person name="Nusbaum C."/>
            <person name="Birren B."/>
        </authorList>
    </citation>
    <scope>NUCLEOTIDE SEQUENCE [LARGE SCALE GENOMIC DNA]</scope>
    <source>
        <strain evidence="1 2">209318</strain>
    </source>
</reference>
<proteinExistence type="predicted"/>
<dbReference type="EMBL" id="AGYT01000007">
    <property type="protein sequence ID" value="ENZ03130.1"/>
    <property type="molecule type" value="Genomic_DNA"/>
</dbReference>
<dbReference type="PATRIC" id="fig|999411.4.peg.300"/>